<dbReference type="SUPFAM" id="SSF140931">
    <property type="entry name" value="Fic-like"/>
    <property type="match status" value="1"/>
</dbReference>
<dbReference type="PANTHER" id="PTHR39426">
    <property type="entry name" value="HOMOLOGY TO DEATH-ON-CURING PROTEIN OF PHAGE P1"/>
    <property type="match status" value="1"/>
</dbReference>
<dbReference type="InterPro" id="IPR006440">
    <property type="entry name" value="Doc"/>
</dbReference>
<dbReference type="AlphaFoldDB" id="A0A1E5QN89"/>
<dbReference type="RefSeq" id="WP_069966295.1">
    <property type="nucleotide sequence ID" value="NZ_CM124774.1"/>
</dbReference>
<dbReference type="PANTHER" id="PTHR39426:SF1">
    <property type="entry name" value="HOMOLOGY TO DEATH-ON-CURING PROTEIN OF PHAGE P1"/>
    <property type="match status" value="1"/>
</dbReference>
<dbReference type="OrthoDB" id="9802752at2"/>
<dbReference type="NCBIfam" id="TIGR01550">
    <property type="entry name" value="DOC_P1"/>
    <property type="match status" value="1"/>
</dbReference>
<feature type="domain" description="Fido" evidence="1">
    <location>
        <begin position="7"/>
        <end position="129"/>
    </location>
</feature>
<dbReference type="InterPro" id="IPR053737">
    <property type="entry name" value="Type_II_TA_Toxin"/>
</dbReference>
<dbReference type="InterPro" id="IPR003812">
    <property type="entry name" value="Fido"/>
</dbReference>
<comment type="caution">
    <text evidence="2">The sequence shown here is derived from an EMBL/GenBank/DDBJ whole genome shotgun (WGS) entry which is preliminary data.</text>
</comment>
<dbReference type="GO" id="GO:0016301">
    <property type="term" value="F:kinase activity"/>
    <property type="evidence" value="ECO:0007669"/>
    <property type="project" value="InterPro"/>
</dbReference>
<dbReference type="Gene3D" id="1.20.120.1870">
    <property type="entry name" value="Fic/DOC protein, Fido domain"/>
    <property type="match status" value="1"/>
</dbReference>
<gene>
    <name evidence="2" type="ORF">BH720_06165</name>
</gene>
<name>A0A1E5QN89_9CYAN</name>
<dbReference type="EMBL" id="MJGC01000041">
    <property type="protein sequence ID" value="OEJ76136.1"/>
    <property type="molecule type" value="Genomic_DNA"/>
</dbReference>
<reference evidence="2" key="1">
    <citation type="submission" date="2016-09" db="EMBL/GenBank/DDBJ databases">
        <title>Draft genome of thermotolerant cyanobacterium Desertifilum sp. strain IPPAS B-1220.</title>
        <authorList>
            <person name="Sinetova M.A."/>
            <person name="Bolakhan K."/>
            <person name="Zayadan B.K."/>
            <person name="Mironov K.S."/>
            <person name="Ustinova V."/>
            <person name="Kupriyanova E.V."/>
            <person name="Sidorov R.A."/>
            <person name="Skrypnik A.N."/>
            <person name="Gogoleva N.E."/>
            <person name="Gogolev Y.V."/>
            <person name="Los D.A."/>
        </authorList>
    </citation>
    <scope>NUCLEOTIDE SEQUENCE [LARGE SCALE GENOMIC DNA]</scope>
    <source>
        <strain evidence="2">IPPAS B-1220</strain>
    </source>
</reference>
<accession>A0A1E5QN89</accession>
<dbReference type="STRING" id="1781255.BH720_06165"/>
<dbReference type="PIRSF" id="PIRSF018297">
    <property type="entry name" value="Doc"/>
    <property type="match status" value="1"/>
</dbReference>
<sequence>MTTPQWLTQRDVIAIHGEILAESGGQSGILSQSALDSTLAKAQNLYHYSNQQATLYQLAAVYGYGFIKNHCFVDGNKRIALIAIYTFLGINGIELIASEEEAAHYFWQLAASQQSQEAALEQLTEWVQTYSQAIADTPF</sequence>
<dbReference type="InterPro" id="IPR036597">
    <property type="entry name" value="Fido-like_dom_sf"/>
</dbReference>
<evidence type="ECO:0000259" key="1">
    <source>
        <dbReference type="PROSITE" id="PS51459"/>
    </source>
</evidence>
<proteinExistence type="predicted"/>
<evidence type="ECO:0000313" key="2">
    <source>
        <dbReference type="EMBL" id="OEJ76136.1"/>
    </source>
</evidence>
<dbReference type="PROSITE" id="PS51459">
    <property type="entry name" value="FIDO"/>
    <property type="match status" value="1"/>
</dbReference>
<protein>
    <submittedName>
        <fullName evidence="2">Death-on-curing protein</fullName>
    </submittedName>
</protein>
<dbReference type="Pfam" id="PF02661">
    <property type="entry name" value="Fic"/>
    <property type="match status" value="1"/>
</dbReference>
<organism evidence="2">
    <name type="scientific">Desertifilum tharense IPPAS B-1220</name>
    <dbReference type="NCBI Taxonomy" id="1781255"/>
    <lineage>
        <taxon>Bacteria</taxon>
        <taxon>Bacillati</taxon>
        <taxon>Cyanobacteriota</taxon>
        <taxon>Cyanophyceae</taxon>
        <taxon>Desertifilales</taxon>
        <taxon>Desertifilaceae</taxon>
        <taxon>Desertifilum</taxon>
    </lineage>
</organism>